<evidence type="ECO:0000259" key="1">
    <source>
        <dbReference type="Pfam" id="PF20649"/>
    </source>
</evidence>
<dbReference type="AlphaFoldDB" id="A0AAN9JMX5"/>
<comment type="caution">
    <text evidence="2">The sequence shown here is derived from an EMBL/GenBank/DDBJ whole genome shotgun (WGS) entry which is preliminary data.</text>
</comment>
<dbReference type="InterPro" id="IPR048485">
    <property type="entry name" value="COG5_helical"/>
</dbReference>
<feature type="domain" description="Conserved oligomeric Golgi complex subunit 5 helical" evidence="1">
    <location>
        <begin position="7"/>
        <end position="59"/>
    </location>
</feature>
<evidence type="ECO:0000313" key="3">
    <source>
        <dbReference type="Proteomes" id="UP001359559"/>
    </source>
</evidence>
<proteinExistence type="predicted"/>
<sequence length="84" mass="9896">MEAASPSVNIVNEELNWVRETKDWLRNEAMKILEHEMERLNHVEFGTGLLMFYSLGEADLVLVELREMERLRLEEGLRVMKFCG</sequence>
<dbReference type="Pfam" id="PF20649">
    <property type="entry name" value="COG5_C"/>
    <property type="match status" value="1"/>
</dbReference>
<accession>A0AAN9JMX5</accession>
<gene>
    <name evidence="2" type="ORF">RJT34_13051</name>
</gene>
<name>A0AAN9JMX5_CLITE</name>
<protein>
    <recommendedName>
        <fullName evidence="1">Conserved oligomeric Golgi complex subunit 5 helical domain-containing protein</fullName>
    </recommendedName>
</protein>
<evidence type="ECO:0000313" key="2">
    <source>
        <dbReference type="EMBL" id="KAK7302170.1"/>
    </source>
</evidence>
<dbReference type="EMBL" id="JAYKXN010000003">
    <property type="protein sequence ID" value="KAK7302170.1"/>
    <property type="molecule type" value="Genomic_DNA"/>
</dbReference>
<organism evidence="2 3">
    <name type="scientific">Clitoria ternatea</name>
    <name type="common">Butterfly pea</name>
    <dbReference type="NCBI Taxonomy" id="43366"/>
    <lineage>
        <taxon>Eukaryota</taxon>
        <taxon>Viridiplantae</taxon>
        <taxon>Streptophyta</taxon>
        <taxon>Embryophyta</taxon>
        <taxon>Tracheophyta</taxon>
        <taxon>Spermatophyta</taxon>
        <taxon>Magnoliopsida</taxon>
        <taxon>eudicotyledons</taxon>
        <taxon>Gunneridae</taxon>
        <taxon>Pentapetalae</taxon>
        <taxon>rosids</taxon>
        <taxon>fabids</taxon>
        <taxon>Fabales</taxon>
        <taxon>Fabaceae</taxon>
        <taxon>Papilionoideae</taxon>
        <taxon>50 kb inversion clade</taxon>
        <taxon>NPAAA clade</taxon>
        <taxon>indigoferoid/millettioid clade</taxon>
        <taxon>Phaseoleae</taxon>
        <taxon>Clitoria</taxon>
    </lineage>
</organism>
<dbReference type="Proteomes" id="UP001359559">
    <property type="component" value="Unassembled WGS sequence"/>
</dbReference>
<reference evidence="2 3" key="1">
    <citation type="submission" date="2024-01" db="EMBL/GenBank/DDBJ databases">
        <title>The genomes of 5 underutilized Papilionoideae crops provide insights into root nodulation and disease resistance.</title>
        <authorList>
            <person name="Yuan L."/>
        </authorList>
    </citation>
    <scope>NUCLEOTIDE SEQUENCE [LARGE SCALE GENOMIC DNA]</scope>
    <source>
        <strain evidence="2">LY-2023</strain>
        <tissue evidence="2">Leaf</tissue>
    </source>
</reference>
<keyword evidence="3" id="KW-1185">Reference proteome</keyword>